<reference evidence="1" key="2">
    <citation type="journal article" date="2015" name="Fish Shellfish Immunol.">
        <title>Early steps in the European eel (Anguilla anguilla)-Vibrio vulnificus interaction in the gills: Role of the RtxA13 toxin.</title>
        <authorList>
            <person name="Callol A."/>
            <person name="Pajuelo D."/>
            <person name="Ebbesson L."/>
            <person name="Teles M."/>
            <person name="MacKenzie S."/>
            <person name="Amaro C."/>
        </authorList>
    </citation>
    <scope>NUCLEOTIDE SEQUENCE</scope>
</reference>
<organism evidence="1">
    <name type="scientific">Anguilla anguilla</name>
    <name type="common">European freshwater eel</name>
    <name type="synonym">Muraena anguilla</name>
    <dbReference type="NCBI Taxonomy" id="7936"/>
    <lineage>
        <taxon>Eukaryota</taxon>
        <taxon>Metazoa</taxon>
        <taxon>Chordata</taxon>
        <taxon>Craniata</taxon>
        <taxon>Vertebrata</taxon>
        <taxon>Euteleostomi</taxon>
        <taxon>Actinopterygii</taxon>
        <taxon>Neopterygii</taxon>
        <taxon>Teleostei</taxon>
        <taxon>Anguilliformes</taxon>
        <taxon>Anguillidae</taxon>
        <taxon>Anguilla</taxon>
    </lineage>
</organism>
<reference evidence="1" key="1">
    <citation type="submission" date="2014-11" db="EMBL/GenBank/DDBJ databases">
        <authorList>
            <person name="Amaro Gonzalez C."/>
        </authorList>
    </citation>
    <scope>NUCLEOTIDE SEQUENCE</scope>
</reference>
<accession>A0A0E9R3G6</accession>
<dbReference type="EMBL" id="GBXM01085300">
    <property type="protein sequence ID" value="JAH23277.1"/>
    <property type="molecule type" value="Transcribed_RNA"/>
</dbReference>
<name>A0A0E9R3G6_ANGAN</name>
<evidence type="ECO:0000313" key="1">
    <source>
        <dbReference type="EMBL" id="JAH23277.1"/>
    </source>
</evidence>
<sequence length="11" mass="1195">MTGRLASLLFS</sequence>
<protein>
    <submittedName>
        <fullName evidence="1">Uncharacterized protein</fullName>
    </submittedName>
</protein>
<proteinExistence type="predicted"/>